<organism evidence="4 5">
    <name type="scientific">Paxillus rubicundulus Ve08.2h10</name>
    <dbReference type="NCBI Taxonomy" id="930991"/>
    <lineage>
        <taxon>Eukaryota</taxon>
        <taxon>Fungi</taxon>
        <taxon>Dikarya</taxon>
        <taxon>Basidiomycota</taxon>
        <taxon>Agaricomycotina</taxon>
        <taxon>Agaricomycetes</taxon>
        <taxon>Agaricomycetidae</taxon>
        <taxon>Boletales</taxon>
        <taxon>Paxilineae</taxon>
        <taxon>Paxillaceae</taxon>
        <taxon>Paxillus</taxon>
    </lineage>
</organism>
<dbReference type="Pfam" id="PF13532">
    <property type="entry name" value="2OG-FeII_Oxy_2"/>
    <property type="match status" value="1"/>
</dbReference>
<dbReference type="InterPro" id="IPR032852">
    <property type="entry name" value="ALKBH2"/>
</dbReference>
<dbReference type="GO" id="GO:0051747">
    <property type="term" value="F:cytosine C-5 DNA demethylase activity"/>
    <property type="evidence" value="ECO:0007669"/>
    <property type="project" value="TreeGrafter"/>
</dbReference>
<accession>A0A0D0D3W3</accession>
<feature type="binding site" evidence="1">
    <location>
        <position position="1025"/>
    </location>
    <ligand>
        <name>2-oxoglutarate</name>
        <dbReference type="ChEBI" id="CHEBI:16810"/>
    </ligand>
</feature>
<feature type="binding site" evidence="1">
    <location>
        <begin position="977"/>
        <end position="979"/>
    </location>
    <ligand>
        <name>substrate</name>
    </ligand>
</feature>
<dbReference type="Proteomes" id="UP000054538">
    <property type="component" value="Unassembled WGS sequence"/>
</dbReference>
<reference evidence="5" key="2">
    <citation type="submission" date="2015-01" db="EMBL/GenBank/DDBJ databases">
        <title>Evolutionary Origins and Diversification of the Mycorrhizal Mutualists.</title>
        <authorList>
            <consortium name="DOE Joint Genome Institute"/>
            <consortium name="Mycorrhizal Genomics Consortium"/>
            <person name="Kohler A."/>
            <person name="Kuo A."/>
            <person name="Nagy L.G."/>
            <person name="Floudas D."/>
            <person name="Copeland A."/>
            <person name="Barry K.W."/>
            <person name="Cichocki N."/>
            <person name="Veneault-Fourrey C."/>
            <person name="LaButti K."/>
            <person name="Lindquist E.A."/>
            <person name="Lipzen A."/>
            <person name="Lundell T."/>
            <person name="Morin E."/>
            <person name="Murat C."/>
            <person name="Riley R."/>
            <person name="Ohm R."/>
            <person name="Sun H."/>
            <person name="Tunlid A."/>
            <person name="Henrissat B."/>
            <person name="Grigoriev I.V."/>
            <person name="Hibbett D.S."/>
            <person name="Martin F."/>
        </authorList>
    </citation>
    <scope>NUCLEOTIDE SEQUENCE [LARGE SCALE GENOMIC DNA]</scope>
    <source>
        <strain evidence="5">Ve08.2h10</strain>
    </source>
</reference>
<feature type="compositionally biased region" description="Acidic residues" evidence="2">
    <location>
        <begin position="510"/>
        <end position="521"/>
    </location>
</feature>
<gene>
    <name evidence="4" type="ORF">PAXRUDRAFT_831057</name>
</gene>
<evidence type="ECO:0000256" key="1">
    <source>
        <dbReference type="PIRSR" id="PIRSR632852-1"/>
    </source>
</evidence>
<dbReference type="HOGENOM" id="CLU_298792_0_0_1"/>
<feature type="compositionally biased region" description="Polar residues" evidence="2">
    <location>
        <begin position="264"/>
        <end position="278"/>
    </location>
</feature>
<dbReference type="InParanoid" id="A0A0D0D3W3"/>
<dbReference type="InterPro" id="IPR027450">
    <property type="entry name" value="AlkB-like"/>
</dbReference>
<sequence length="1120" mass="123523">MNLPKSIDDSSLSQHEPLLSHCVMLRDTSRSESKQVLSSFVNAMHGDTQATAAALRWACLVFGDDLLEVTDGGKELFKVFFTYQCRLQDTEQGRASEYSVRVFKNGLHALKLQIAGAQAPPPHPQKSSRNRGRGKGQRGGSGASTGTKTVPGAISHQLEPAVGDICDTGTNVPTPETGLGSENKNQSMTDVVAGELDIALRTLTPESPMIPSEGAAQGRHSQSNKSKKRKATSQKPPVITSPDASEDDAQPSECCLAALEHPASSMSHQPKVQSTLVSSCPGGPIPRDVRSENVTRPKPKDTKRVENTHPQTSKPVTSLGRLCKTEAGNTDLPTHASKRPRQSAMLESATGLDPDQGPSFIQKDDSREPHISKHTKSLYPPTTQRDNGTAVIQSTPLVCQVVRHSFSDPVERPKSRKRPRAEFEARSMDSRVNPRSDANDPPGRFDTRDLRPLPLIRPQSMYSANTELAGCRPCYGVQSQDDADRLIRDAATNALVRLQDENRPDIPDWTQDEDHDAELDDSSVRDGDEANDTQPTPPDPSPSAIALKPPVPAPPLIWAQSRQEVCESFDLFRSYHSGVYSNKDIVKGYLLGAYAASRDLFYHGGKLIISHGGGKSESTLGSLRQEGAQDQEASDKSVRALLKTYKQCMPLVLLADDKYALFPYDLAASKYTYVVLGIYRIAHAWAECQPSSDGLKRIVRWKFAFQWCEGQGDPWWMIQQKTESSESNEPPTRFPLAGAEKFSDIEGNPGQCEHCHEESPTVYMQGWMCLNPRCDLFWSINGKEPQQLGYCEKFLQLVPQKFGNLPDIMPARAVQTPDRVTTTYSFSRGWHCTKCGRLSCRFKWEHWECSNCQERHVVEGRVRLAKEFWHQRPAGTFLHSQIGKNSGVLACCPEPIDLGSPKGFTNRLTFILPHGRGKIHLILGTSMANADADDTFQLYQQQASTGELKLRRYPLRNHRARGLLLTNYFSQNSGQAYQYVGGTGNTIPFDEAPDCIRRALALIKERSSLALGTGVPFNEILSAAYMERQKMAFHSDSEKGLGPIVASLSLGSAALMHFRQRVSAQDCQGPKPQCPTALTLVLRHGDVLIMEGDGVQKSYEHTVIPMNFRIAATARCIGST</sequence>
<keyword evidence="5" id="KW-1185">Reference proteome</keyword>
<feature type="compositionally biased region" description="Basic residues" evidence="2">
    <location>
        <begin position="126"/>
        <end position="136"/>
    </location>
</feature>
<feature type="compositionally biased region" description="Basic and acidic residues" evidence="2">
    <location>
        <begin position="362"/>
        <end position="371"/>
    </location>
</feature>
<feature type="region of interest" description="Disordered" evidence="2">
    <location>
        <begin position="115"/>
        <end position="187"/>
    </location>
</feature>
<feature type="domain" description="Alpha-ketoglutarate-dependent dioxygenase AlkB-like" evidence="3">
    <location>
        <begin position="969"/>
        <end position="1106"/>
    </location>
</feature>
<reference evidence="4 5" key="1">
    <citation type="submission" date="2014-04" db="EMBL/GenBank/DDBJ databases">
        <authorList>
            <consortium name="DOE Joint Genome Institute"/>
            <person name="Kuo A."/>
            <person name="Kohler A."/>
            <person name="Jargeat P."/>
            <person name="Nagy L.G."/>
            <person name="Floudas D."/>
            <person name="Copeland A."/>
            <person name="Barry K.W."/>
            <person name="Cichocki N."/>
            <person name="Veneault-Fourrey C."/>
            <person name="LaButti K."/>
            <person name="Lindquist E.A."/>
            <person name="Lipzen A."/>
            <person name="Lundell T."/>
            <person name="Morin E."/>
            <person name="Murat C."/>
            <person name="Sun H."/>
            <person name="Tunlid A."/>
            <person name="Henrissat B."/>
            <person name="Grigoriev I.V."/>
            <person name="Hibbett D.S."/>
            <person name="Martin F."/>
            <person name="Nordberg H.P."/>
            <person name="Cantor M.N."/>
            <person name="Hua S.X."/>
        </authorList>
    </citation>
    <scope>NUCLEOTIDE SEQUENCE [LARGE SCALE GENOMIC DNA]</scope>
    <source>
        <strain evidence="4 5">Ve08.2h10</strain>
    </source>
</reference>
<feature type="compositionally biased region" description="Polar residues" evidence="2">
    <location>
        <begin position="168"/>
        <end position="187"/>
    </location>
</feature>
<protein>
    <recommendedName>
        <fullName evidence="3">Alpha-ketoglutarate-dependent dioxygenase AlkB-like domain-containing protein</fullName>
    </recommendedName>
</protein>
<feature type="compositionally biased region" description="Basic and acidic residues" evidence="2">
    <location>
        <begin position="420"/>
        <end position="451"/>
    </location>
</feature>
<dbReference type="PANTHER" id="PTHR31573">
    <property type="entry name" value="ALPHA-KETOGLUTARATE-DEPENDENT DIOXYGENASE ALKB HOMOLOG 2"/>
    <property type="match status" value="1"/>
</dbReference>
<feature type="binding site" evidence="1">
    <location>
        <position position="1034"/>
    </location>
    <ligand>
        <name>2-oxoglutarate</name>
        <dbReference type="ChEBI" id="CHEBI:16810"/>
    </ligand>
</feature>
<feature type="region of interest" description="Disordered" evidence="2">
    <location>
        <begin position="264"/>
        <end position="388"/>
    </location>
</feature>
<evidence type="ECO:0000313" key="4">
    <source>
        <dbReference type="EMBL" id="KIK91187.1"/>
    </source>
</evidence>
<dbReference type="Gene3D" id="2.60.120.590">
    <property type="entry name" value="Alpha-ketoglutarate-dependent dioxygenase AlkB-like"/>
    <property type="match status" value="1"/>
</dbReference>
<feature type="region of interest" description="Disordered" evidence="2">
    <location>
        <begin position="408"/>
        <end position="452"/>
    </location>
</feature>
<dbReference type="GO" id="GO:0008198">
    <property type="term" value="F:ferrous iron binding"/>
    <property type="evidence" value="ECO:0007669"/>
    <property type="project" value="TreeGrafter"/>
</dbReference>
<feature type="binding site" evidence="1">
    <location>
        <position position="1101"/>
    </location>
    <ligand>
        <name>2-oxoglutarate</name>
        <dbReference type="ChEBI" id="CHEBI:16810"/>
    </ligand>
</feature>
<dbReference type="SUPFAM" id="SSF51197">
    <property type="entry name" value="Clavaminate synthase-like"/>
    <property type="match status" value="1"/>
</dbReference>
<feature type="region of interest" description="Disordered" evidence="2">
    <location>
        <begin position="498"/>
        <end position="549"/>
    </location>
</feature>
<dbReference type="AlphaFoldDB" id="A0A0D0D3W3"/>
<dbReference type="OrthoDB" id="2163491at2759"/>
<proteinExistence type="predicted"/>
<name>A0A0D0D3W3_9AGAM</name>
<evidence type="ECO:0000256" key="2">
    <source>
        <dbReference type="SAM" id="MobiDB-lite"/>
    </source>
</evidence>
<feature type="region of interest" description="Disordered" evidence="2">
    <location>
        <begin position="206"/>
        <end position="251"/>
    </location>
</feature>
<dbReference type="GO" id="GO:0006307">
    <property type="term" value="P:DNA alkylation repair"/>
    <property type="evidence" value="ECO:0007669"/>
    <property type="project" value="TreeGrafter"/>
</dbReference>
<dbReference type="EMBL" id="KN825417">
    <property type="protein sequence ID" value="KIK91187.1"/>
    <property type="molecule type" value="Genomic_DNA"/>
</dbReference>
<dbReference type="InterPro" id="IPR037151">
    <property type="entry name" value="AlkB-like_sf"/>
</dbReference>
<feature type="compositionally biased region" description="Basic and acidic residues" evidence="2">
    <location>
        <begin position="287"/>
        <end position="307"/>
    </location>
</feature>
<dbReference type="PANTHER" id="PTHR31573:SF4">
    <property type="entry name" value="FE2OG DIOXYGENASE DOMAIN-CONTAINING PROTEIN"/>
    <property type="match status" value="1"/>
</dbReference>
<evidence type="ECO:0000313" key="5">
    <source>
        <dbReference type="Proteomes" id="UP000054538"/>
    </source>
</evidence>
<evidence type="ECO:0000259" key="3">
    <source>
        <dbReference type="Pfam" id="PF13532"/>
    </source>
</evidence>
<dbReference type="GO" id="GO:0035516">
    <property type="term" value="F:broad specificity oxidative DNA demethylase activity"/>
    <property type="evidence" value="ECO:0007669"/>
    <property type="project" value="TreeGrafter"/>
</dbReference>
<dbReference type="STRING" id="930991.A0A0D0D3W3"/>